<gene>
    <name evidence="2" type="ORF">AGRI_12561</name>
</gene>
<evidence type="ECO:0008006" key="4">
    <source>
        <dbReference type="Google" id="ProtNLM"/>
    </source>
</evidence>
<proteinExistence type="predicted"/>
<name>I8U3X8_9ALTE</name>
<dbReference type="AlphaFoldDB" id="I8U3X8"/>
<feature type="signal peptide" evidence="1">
    <location>
        <begin position="1"/>
        <end position="20"/>
    </location>
</feature>
<evidence type="ECO:0000313" key="2">
    <source>
        <dbReference type="EMBL" id="EIW88036.1"/>
    </source>
</evidence>
<dbReference type="EMBL" id="AKKU01000025">
    <property type="protein sequence ID" value="EIW88036.1"/>
    <property type="molecule type" value="Genomic_DNA"/>
</dbReference>
<accession>I8U3X8</accession>
<evidence type="ECO:0000256" key="1">
    <source>
        <dbReference type="SAM" id="SignalP"/>
    </source>
</evidence>
<keyword evidence="3" id="KW-1185">Reference proteome</keyword>
<feature type="chain" id="PRO_5003715007" description="DUF3034 domain-containing protein" evidence="1">
    <location>
        <begin position="21"/>
        <end position="277"/>
    </location>
</feature>
<dbReference type="InterPro" id="IPR021393">
    <property type="entry name" value="DUF3034"/>
</dbReference>
<dbReference type="RefSeq" id="WP_008985302.1">
    <property type="nucleotide sequence ID" value="NZ_AKKU01000025.1"/>
</dbReference>
<evidence type="ECO:0000313" key="3">
    <source>
        <dbReference type="Proteomes" id="UP000035062"/>
    </source>
</evidence>
<keyword evidence="1" id="KW-0732">Signal</keyword>
<sequence length="277" mass="29934">MTSKLFWVTCLLVLSTNSVAGSKIIATGGASSIEGSAGGGIVPWAVINSYASSGEWGATAFASQVGVDDFTLNVFGASASYDNRWEFSIARQTFKLDSIGGELRQDILGIKYHIAGELLYTALPQISLGLQYKKHRDFALPQAVGARDSSGLDIYLSASKVFFNQVAGRNLLLNGTIRATKANQTGLLGFGTIEDNNYQFMFEGSAAVLLNYNLAVGIEFRQKPDQLAFATEQHWRDLFIAWFVNKHLSVVAGYADLGSIAGLAEQQGYYLSVEGAW</sequence>
<dbReference type="STRING" id="1195246.AGRI_12561"/>
<organism evidence="2 3">
    <name type="scientific">Alishewanella agri BL06</name>
    <dbReference type="NCBI Taxonomy" id="1195246"/>
    <lineage>
        <taxon>Bacteria</taxon>
        <taxon>Pseudomonadati</taxon>
        <taxon>Pseudomonadota</taxon>
        <taxon>Gammaproteobacteria</taxon>
        <taxon>Alteromonadales</taxon>
        <taxon>Alteromonadaceae</taxon>
        <taxon>Alishewanella</taxon>
    </lineage>
</organism>
<dbReference type="Pfam" id="PF11231">
    <property type="entry name" value="DUF3034"/>
    <property type="match status" value="1"/>
</dbReference>
<dbReference type="eggNOG" id="ENOG502Z9AA">
    <property type="taxonomic scope" value="Bacteria"/>
</dbReference>
<comment type="caution">
    <text evidence="2">The sequence shown here is derived from an EMBL/GenBank/DDBJ whole genome shotgun (WGS) entry which is preliminary data.</text>
</comment>
<dbReference type="PATRIC" id="fig|1195246.3.peg.2490"/>
<dbReference type="Proteomes" id="UP000035062">
    <property type="component" value="Unassembled WGS sequence"/>
</dbReference>
<reference evidence="2 3" key="1">
    <citation type="journal article" date="2012" name="J. Bacteriol.">
        <title>Genome Sequence of Pectin-Degrading Alishewanella agri, Isolated from Landfill Soil.</title>
        <authorList>
            <person name="Kim J."/>
            <person name="Jung J."/>
            <person name="Sung J.S."/>
            <person name="Chun J."/>
            <person name="Park W."/>
        </authorList>
    </citation>
    <scope>NUCLEOTIDE SEQUENCE [LARGE SCALE GENOMIC DNA]</scope>
    <source>
        <strain evidence="2 3">BL06</strain>
    </source>
</reference>
<protein>
    <recommendedName>
        <fullName evidence="4">DUF3034 domain-containing protein</fullName>
    </recommendedName>
</protein>